<sequence>MNYTLELKTQESYSNIIFNTIVFDSFKVNIVERYTGRMNFNPKLSYALFKVRTPDNTIIQTKDNNGRLKIKGNNLDTYTKLTDVLKSYDYKNRLINRQEAQKDYVNFILSLVIGNYELN</sequence>
<evidence type="ECO:0008006" key="3">
    <source>
        <dbReference type="Google" id="ProtNLM"/>
    </source>
</evidence>
<reference evidence="2" key="1">
    <citation type="submission" date="2016-10" db="EMBL/GenBank/DDBJ databases">
        <authorList>
            <person name="Varghese N."/>
            <person name="Submissions S."/>
        </authorList>
    </citation>
    <scope>NUCLEOTIDE SEQUENCE [LARGE SCALE GENOMIC DNA]</scope>
    <source>
        <strain evidence="2">DSM 25575</strain>
    </source>
</reference>
<gene>
    <name evidence="1" type="ORF">SAMN05421594_2763</name>
</gene>
<organism evidence="1 2">
    <name type="scientific">Chryseobacterium oleae</name>
    <dbReference type="NCBI Taxonomy" id="491207"/>
    <lineage>
        <taxon>Bacteria</taxon>
        <taxon>Pseudomonadati</taxon>
        <taxon>Bacteroidota</taxon>
        <taxon>Flavobacteriia</taxon>
        <taxon>Flavobacteriales</taxon>
        <taxon>Weeksellaceae</taxon>
        <taxon>Chryseobacterium group</taxon>
        <taxon>Chryseobacterium</taxon>
    </lineage>
</organism>
<dbReference type="EMBL" id="FOVD01000003">
    <property type="protein sequence ID" value="SFN42892.1"/>
    <property type="molecule type" value="Genomic_DNA"/>
</dbReference>
<accession>A0A1I4YY10</accession>
<dbReference type="Proteomes" id="UP000198769">
    <property type="component" value="Unassembled WGS sequence"/>
</dbReference>
<evidence type="ECO:0000313" key="1">
    <source>
        <dbReference type="EMBL" id="SFN42892.1"/>
    </source>
</evidence>
<protein>
    <recommendedName>
        <fullName evidence="3">Prevent-host-death protein</fullName>
    </recommendedName>
</protein>
<dbReference type="OrthoDB" id="1266472at2"/>
<keyword evidence="2" id="KW-1185">Reference proteome</keyword>
<dbReference type="RefSeq" id="WP_090024946.1">
    <property type="nucleotide sequence ID" value="NZ_FOVD01000003.1"/>
</dbReference>
<dbReference type="AlphaFoldDB" id="A0A1I4YY10"/>
<proteinExistence type="predicted"/>
<name>A0A1I4YY10_CHROL</name>
<evidence type="ECO:0000313" key="2">
    <source>
        <dbReference type="Proteomes" id="UP000198769"/>
    </source>
</evidence>